<proteinExistence type="predicted"/>
<evidence type="ECO:0000256" key="1">
    <source>
        <dbReference type="SAM" id="MobiDB-lite"/>
    </source>
</evidence>
<accession>A0A8S3K3P7</accession>
<dbReference type="Proteomes" id="UP000676336">
    <property type="component" value="Unassembled WGS sequence"/>
</dbReference>
<evidence type="ECO:0000313" key="2">
    <source>
        <dbReference type="EMBL" id="CAF5226701.1"/>
    </source>
</evidence>
<feature type="non-terminal residue" evidence="2">
    <location>
        <position position="128"/>
    </location>
</feature>
<gene>
    <name evidence="2" type="ORF">SMN809_LOCUS84914</name>
</gene>
<feature type="compositionally biased region" description="Polar residues" evidence="1">
    <location>
        <begin position="20"/>
        <end position="49"/>
    </location>
</feature>
<feature type="non-terminal residue" evidence="2">
    <location>
        <position position="1"/>
    </location>
</feature>
<name>A0A8S3K3P7_9BILA</name>
<protein>
    <submittedName>
        <fullName evidence="2">Uncharacterized protein</fullName>
    </submittedName>
</protein>
<dbReference type="AlphaFoldDB" id="A0A8S3K3P7"/>
<feature type="region of interest" description="Disordered" evidence="1">
    <location>
        <begin position="1"/>
        <end position="50"/>
    </location>
</feature>
<organism evidence="2 3">
    <name type="scientific">Rotaria magnacalcarata</name>
    <dbReference type="NCBI Taxonomy" id="392030"/>
    <lineage>
        <taxon>Eukaryota</taxon>
        <taxon>Metazoa</taxon>
        <taxon>Spiralia</taxon>
        <taxon>Gnathifera</taxon>
        <taxon>Rotifera</taxon>
        <taxon>Eurotatoria</taxon>
        <taxon>Bdelloidea</taxon>
        <taxon>Philodinida</taxon>
        <taxon>Philodinidae</taxon>
        <taxon>Rotaria</taxon>
    </lineage>
</organism>
<evidence type="ECO:0000313" key="3">
    <source>
        <dbReference type="Proteomes" id="UP000676336"/>
    </source>
</evidence>
<dbReference type="EMBL" id="CAJOBI010362208">
    <property type="protein sequence ID" value="CAF5226701.1"/>
    <property type="molecule type" value="Genomic_DNA"/>
</dbReference>
<reference evidence="2" key="1">
    <citation type="submission" date="2021-02" db="EMBL/GenBank/DDBJ databases">
        <authorList>
            <person name="Nowell W R."/>
        </authorList>
    </citation>
    <scope>NUCLEOTIDE SEQUENCE</scope>
</reference>
<comment type="caution">
    <text evidence="2">The sequence shown here is derived from an EMBL/GenBank/DDBJ whole genome shotgun (WGS) entry which is preliminary data.</text>
</comment>
<sequence>MVNEARLLSQPGGDRLTPHSRLSSKQQSYGTSSTMSSTHPQQITITPNDDPTRAAVENLIASIKSKQLQEAQRQSDRKILDIIHRVLGRTIDLVYDEDEKEQIQQEYEQKLIAEEEKRIPMILEEEDM</sequence>